<organism evidence="1 2">
    <name type="scientific">Tripterygium wilfordii</name>
    <name type="common">Thunder God vine</name>
    <dbReference type="NCBI Taxonomy" id="458696"/>
    <lineage>
        <taxon>Eukaryota</taxon>
        <taxon>Viridiplantae</taxon>
        <taxon>Streptophyta</taxon>
        <taxon>Embryophyta</taxon>
        <taxon>Tracheophyta</taxon>
        <taxon>Spermatophyta</taxon>
        <taxon>Magnoliopsida</taxon>
        <taxon>eudicotyledons</taxon>
        <taxon>Gunneridae</taxon>
        <taxon>Pentapetalae</taxon>
        <taxon>rosids</taxon>
        <taxon>fabids</taxon>
        <taxon>Celastrales</taxon>
        <taxon>Celastraceae</taxon>
        <taxon>Tripterygium</taxon>
    </lineage>
</organism>
<evidence type="ECO:0000313" key="2">
    <source>
        <dbReference type="Proteomes" id="UP000593562"/>
    </source>
</evidence>
<dbReference type="Proteomes" id="UP000593562">
    <property type="component" value="Unassembled WGS sequence"/>
</dbReference>
<dbReference type="PANTHER" id="PTHR34576">
    <property type="entry name" value="MEMBRANE-ASSOCIATED KINASE REGULATOR 6-RELATED"/>
    <property type="match status" value="1"/>
</dbReference>
<dbReference type="AlphaFoldDB" id="A0A7J7CGB7"/>
<accession>A0A7J7CGB7</accession>
<evidence type="ECO:0000313" key="1">
    <source>
        <dbReference type="EMBL" id="KAF5733090.1"/>
    </source>
</evidence>
<name>A0A7J7CGB7_TRIWF</name>
<proteinExistence type="predicted"/>
<reference evidence="1 2" key="1">
    <citation type="journal article" date="2020" name="Nat. Commun.">
        <title>Genome of Tripterygium wilfordii and identification of cytochrome P450 involved in triptolide biosynthesis.</title>
        <authorList>
            <person name="Tu L."/>
            <person name="Su P."/>
            <person name="Zhang Z."/>
            <person name="Gao L."/>
            <person name="Wang J."/>
            <person name="Hu T."/>
            <person name="Zhou J."/>
            <person name="Zhang Y."/>
            <person name="Zhao Y."/>
            <person name="Liu Y."/>
            <person name="Song Y."/>
            <person name="Tong Y."/>
            <person name="Lu Y."/>
            <person name="Yang J."/>
            <person name="Xu C."/>
            <person name="Jia M."/>
            <person name="Peters R.J."/>
            <person name="Huang L."/>
            <person name="Gao W."/>
        </authorList>
    </citation>
    <scope>NUCLEOTIDE SEQUENCE [LARGE SCALE GENOMIC DNA]</scope>
    <source>
        <strain evidence="2">cv. XIE 37</strain>
        <tissue evidence="1">Leaf</tissue>
    </source>
</reference>
<comment type="caution">
    <text evidence="1">The sequence shown here is derived from an EMBL/GenBank/DDBJ whole genome shotgun (WGS) entry which is preliminary data.</text>
</comment>
<gene>
    <name evidence="1" type="ORF">HS088_TW17G00626</name>
</gene>
<protein>
    <recommendedName>
        <fullName evidence="3">Membrane-associated kinase regulator 6</fullName>
    </recommendedName>
</protein>
<dbReference type="EMBL" id="JAAARO010000017">
    <property type="protein sequence ID" value="KAF5733090.1"/>
    <property type="molecule type" value="Genomic_DNA"/>
</dbReference>
<dbReference type="InterPro" id="IPR044699">
    <property type="entry name" value="MAKR6"/>
</dbReference>
<sequence length="182" mass="20799">MEIPQSLAIESFSQSWLTSLNSSLHGLGESLRPSLDHHTPFNFPISQSSDDVHLVHADQLFSDGLIRPFFNSSTPINPIQATPSASFTSRSSNIVPTIEIHCSFFRRWRKPSVQIFVRCFKCLIRPFRLQLQVRRSIKGSSRVDDIDRRALQYSRADHCYDLVTDNSIDEAVLHCKRSILNK</sequence>
<dbReference type="PANTHER" id="PTHR34576:SF14">
    <property type="entry name" value="MEMBRANE-ASSOCIATED KINASE REGULATOR 6"/>
    <property type="match status" value="1"/>
</dbReference>
<dbReference type="OrthoDB" id="1913205at2759"/>
<evidence type="ECO:0008006" key="3">
    <source>
        <dbReference type="Google" id="ProtNLM"/>
    </source>
</evidence>
<keyword evidence="2" id="KW-1185">Reference proteome</keyword>
<dbReference type="InParanoid" id="A0A7J7CGB7"/>